<sequence>MHDSSVGGPLLWPADEDWPTCAAEHELYDEPVSMDGVRRGRDLLEAAWLRPRAPKEDLLTPEQRSYLHELRAGHPQHSEPNALLPIAQLYLRDVPGLTGPDGADVLQVLWCPLDHDDYAPAVQLVWRNASDTGAVLADPPVPLDVQDDYVPEPCVVHPEVVTEYPAPLELPEELSERLRSWSEEQGPASDYSEHSIAPGWKVGGWGPWSFTDPVPMDCASCGSAYQPLLTISSGEWDRGSSWIPLEDRDQTGPVGLRRPSNPPMVVVGRGYNLQVYSCPTSYEHPHFTYVQ</sequence>
<organism evidence="2 3">
    <name type="scientific">Kribbella yunnanensis</name>
    <dbReference type="NCBI Taxonomy" id="190194"/>
    <lineage>
        <taxon>Bacteria</taxon>
        <taxon>Bacillati</taxon>
        <taxon>Actinomycetota</taxon>
        <taxon>Actinomycetes</taxon>
        <taxon>Propionibacteriales</taxon>
        <taxon>Kribbellaceae</taxon>
        <taxon>Kribbella</taxon>
    </lineage>
</organism>
<comment type="caution">
    <text evidence="2">The sequence shown here is derived from an EMBL/GenBank/DDBJ whole genome shotgun (WGS) entry which is preliminary data.</text>
</comment>
<keyword evidence="3" id="KW-1185">Reference proteome</keyword>
<dbReference type="RefSeq" id="WP_344155783.1">
    <property type="nucleotide sequence ID" value="NZ_BAAANF010000016.1"/>
</dbReference>
<dbReference type="EMBL" id="BAAANF010000016">
    <property type="protein sequence ID" value="GAA1695795.1"/>
    <property type="molecule type" value="Genomic_DNA"/>
</dbReference>
<evidence type="ECO:0000313" key="2">
    <source>
        <dbReference type="EMBL" id="GAA1695795.1"/>
    </source>
</evidence>
<gene>
    <name evidence="2" type="ORF">GCM10009745_47100</name>
</gene>
<accession>A0ABN2HZ67</accession>
<protein>
    <recommendedName>
        <fullName evidence="4">DUF1963 domain-containing protein</fullName>
    </recommendedName>
</protein>
<evidence type="ECO:0000313" key="3">
    <source>
        <dbReference type="Proteomes" id="UP001500280"/>
    </source>
</evidence>
<proteinExistence type="predicted"/>
<feature type="region of interest" description="Disordered" evidence="1">
    <location>
        <begin position="175"/>
        <end position="194"/>
    </location>
</feature>
<dbReference type="Gene3D" id="2.30.320.10">
    <property type="entry name" value="YwqG-like"/>
    <property type="match status" value="1"/>
</dbReference>
<name>A0ABN2HZ67_9ACTN</name>
<evidence type="ECO:0008006" key="4">
    <source>
        <dbReference type="Google" id="ProtNLM"/>
    </source>
</evidence>
<reference evidence="2 3" key="1">
    <citation type="journal article" date="2019" name="Int. J. Syst. Evol. Microbiol.">
        <title>The Global Catalogue of Microorganisms (GCM) 10K type strain sequencing project: providing services to taxonomists for standard genome sequencing and annotation.</title>
        <authorList>
            <consortium name="The Broad Institute Genomics Platform"/>
            <consortium name="The Broad Institute Genome Sequencing Center for Infectious Disease"/>
            <person name="Wu L."/>
            <person name="Ma J."/>
        </authorList>
    </citation>
    <scope>NUCLEOTIDE SEQUENCE [LARGE SCALE GENOMIC DNA]</scope>
    <source>
        <strain evidence="2 3">JCM 14307</strain>
    </source>
</reference>
<evidence type="ECO:0000256" key="1">
    <source>
        <dbReference type="SAM" id="MobiDB-lite"/>
    </source>
</evidence>
<dbReference type="Proteomes" id="UP001500280">
    <property type="component" value="Unassembled WGS sequence"/>
</dbReference>